<dbReference type="PANTHER" id="PTHR48228">
    <property type="entry name" value="SUCCINYL-COA--D-CITRAMALATE COA-TRANSFERASE"/>
    <property type="match status" value="1"/>
</dbReference>
<organism evidence="1">
    <name type="scientific">marine metagenome</name>
    <dbReference type="NCBI Taxonomy" id="408172"/>
    <lineage>
        <taxon>unclassified sequences</taxon>
        <taxon>metagenomes</taxon>
        <taxon>ecological metagenomes</taxon>
    </lineage>
</organism>
<dbReference type="AlphaFoldDB" id="A0A381QZX0"/>
<dbReference type="Pfam" id="PF02515">
    <property type="entry name" value="CoA_transf_3"/>
    <property type="match status" value="1"/>
</dbReference>
<dbReference type="Gene3D" id="3.40.50.10540">
    <property type="entry name" value="Crotonobetainyl-coa:carnitine coa-transferase, domain 1"/>
    <property type="match status" value="1"/>
</dbReference>
<dbReference type="EMBL" id="UINC01001616">
    <property type="protein sequence ID" value="SUZ84991.1"/>
    <property type="molecule type" value="Genomic_DNA"/>
</dbReference>
<sequence length="388" mass="40836">VVDRPLLDGVTVLDLASVGPAVRASRWLADWGADVIKVGPVPRDAGVQIVPPPYAYSAHRGMRRVLLDLKSDGGREAFLRLATTADVVIESFRPGVVDRLGIGHEAVRARNPGIVYCSTTGYGQSGPRAGWAGHDLNYLAVGGYLHCSGRDCDGGPALPGATVADSAGGGLQAVAAICAALAARAVTGEGTRLDVSIADGVLSLMSLAVDEYLAEGTRPGPRHGLLTGRYAWYDVYRAADDGWLAVGAIEPHFFANLCRALGCDRWIDHQYDDEAIDAMRSDFAAAFARRSRDEWVADLGPADTCVSAVHDITEVVDDEQFRARGLFTEVVHPTAGLIAQVAAPLAGQVDATTLAVHDQAVPCTEEVLGAVGFSDDELSVLRAEGVIA</sequence>
<dbReference type="PANTHER" id="PTHR48228:SF5">
    <property type="entry name" value="ALPHA-METHYLACYL-COA RACEMASE"/>
    <property type="match status" value="1"/>
</dbReference>
<accession>A0A381QZX0</accession>
<dbReference type="SUPFAM" id="SSF89796">
    <property type="entry name" value="CoA-transferase family III (CaiB/BaiF)"/>
    <property type="match status" value="1"/>
</dbReference>
<dbReference type="InterPro" id="IPR023606">
    <property type="entry name" value="CoA-Trfase_III_dom_1_sf"/>
</dbReference>
<gene>
    <name evidence="1" type="ORF">METZ01_LOCUS37845</name>
</gene>
<protein>
    <recommendedName>
        <fullName evidence="2">CoA transferase</fullName>
    </recommendedName>
</protein>
<dbReference type="GO" id="GO:0003824">
    <property type="term" value="F:catalytic activity"/>
    <property type="evidence" value="ECO:0007669"/>
    <property type="project" value="InterPro"/>
</dbReference>
<dbReference type="InterPro" id="IPR044855">
    <property type="entry name" value="CoA-Trfase_III_dom3_sf"/>
</dbReference>
<reference evidence="1" key="1">
    <citation type="submission" date="2018-05" db="EMBL/GenBank/DDBJ databases">
        <authorList>
            <person name="Lanie J.A."/>
            <person name="Ng W.-L."/>
            <person name="Kazmierczak K.M."/>
            <person name="Andrzejewski T.M."/>
            <person name="Davidsen T.M."/>
            <person name="Wayne K.J."/>
            <person name="Tettelin H."/>
            <person name="Glass J.I."/>
            <person name="Rusch D."/>
            <person name="Podicherti R."/>
            <person name="Tsui H.-C.T."/>
            <person name="Winkler M.E."/>
        </authorList>
    </citation>
    <scope>NUCLEOTIDE SEQUENCE</scope>
</reference>
<dbReference type="InterPro" id="IPR050509">
    <property type="entry name" value="CoA-transferase_III"/>
</dbReference>
<proteinExistence type="predicted"/>
<evidence type="ECO:0000313" key="1">
    <source>
        <dbReference type="EMBL" id="SUZ84991.1"/>
    </source>
</evidence>
<evidence type="ECO:0008006" key="2">
    <source>
        <dbReference type="Google" id="ProtNLM"/>
    </source>
</evidence>
<dbReference type="InterPro" id="IPR003673">
    <property type="entry name" value="CoA-Trfase_fam_III"/>
</dbReference>
<feature type="non-terminal residue" evidence="1">
    <location>
        <position position="1"/>
    </location>
</feature>
<dbReference type="Gene3D" id="3.30.1540.10">
    <property type="entry name" value="formyl-coa transferase, domain 3"/>
    <property type="match status" value="1"/>
</dbReference>
<name>A0A381QZX0_9ZZZZ</name>